<evidence type="ECO:0000313" key="6">
    <source>
        <dbReference type="Proteomes" id="UP000832097"/>
    </source>
</evidence>
<protein>
    <submittedName>
        <fullName evidence="5">Glycosyltransferase family 4 protein</fullName>
    </submittedName>
</protein>
<evidence type="ECO:0000259" key="4">
    <source>
        <dbReference type="Pfam" id="PF13439"/>
    </source>
</evidence>
<evidence type="ECO:0000256" key="1">
    <source>
        <dbReference type="ARBA" id="ARBA00022676"/>
    </source>
</evidence>
<feature type="domain" description="Glycosyltransferase subfamily 4-like N-terminal" evidence="4">
    <location>
        <begin position="28"/>
        <end position="199"/>
    </location>
</feature>
<evidence type="ECO:0000313" key="5">
    <source>
        <dbReference type="EMBL" id="UOE44335.1"/>
    </source>
</evidence>
<dbReference type="SUPFAM" id="SSF53756">
    <property type="entry name" value="UDP-Glycosyltransferase/glycogen phosphorylase"/>
    <property type="match status" value="1"/>
</dbReference>
<feature type="region of interest" description="Disordered" evidence="3">
    <location>
        <begin position="400"/>
        <end position="434"/>
    </location>
</feature>
<dbReference type="PANTHER" id="PTHR45947">
    <property type="entry name" value="SULFOQUINOVOSYL TRANSFERASE SQD2"/>
    <property type="match status" value="1"/>
</dbReference>
<dbReference type="InterPro" id="IPR028098">
    <property type="entry name" value="Glyco_trans_4-like_N"/>
</dbReference>
<proteinExistence type="predicted"/>
<dbReference type="Proteomes" id="UP000832097">
    <property type="component" value="Chromosome"/>
</dbReference>
<evidence type="ECO:0000256" key="2">
    <source>
        <dbReference type="ARBA" id="ARBA00022679"/>
    </source>
</evidence>
<dbReference type="PANTHER" id="PTHR45947:SF13">
    <property type="entry name" value="TRANSFERASE"/>
    <property type="match status" value="1"/>
</dbReference>
<keyword evidence="1" id="KW-0328">Glycosyltransferase</keyword>
<keyword evidence="2" id="KW-0808">Transferase</keyword>
<dbReference type="Pfam" id="PF13439">
    <property type="entry name" value="Glyco_transf_4"/>
    <property type="match status" value="1"/>
</dbReference>
<keyword evidence="6" id="KW-1185">Reference proteome</keyword>
<evidence type="ECO:0000256" key="3">
    <source>
        <dbReference type="SAM" id="MobiDB-lite"/>
    </source>
</evidence>
<reference evidence="5 6" key="1">
    <citation type="submission" date="2022-03" db="EMBL/GenBank/DDBJ databases">
        <title>Mucilaginibacter sp. isolated from the gut of Protaetia brevitarsis seulensis larvae.</title>
        <authorList>
            <person name="Won M."/>
            <person name="Kim S.-J."/>
            <person name="Kwon S.-W."/>
        </authorList>
    </citation>
    <scope>NUCLEOTIDE SEQUENCE [LARGE SCALE GENOMIC DNA]</scope>
    <source>
        <strain evidence="5 6">CFWR-12</strain>
    </source>
</reference>
<accession>A0ABY4C6J5</accession>
<dbReference type="RefSeq" id="WP_243556070.1">
    <property type="nucleotide sequence ID" value="NZ_CP094528.1"/>
</dbReference>
<dbReference type="EMBL" id="CP094528">
    <property type="protein sequence ID" value="UOE44335.1"/>
    <property type="molecule type" value="Genomic_DNA"/>
</dbReference>
<gene>
    <name evidence="5" type="ORF">MTO99_00630</name>
</gene>
<dbReference type="Gene3D" id="3.40.50.2000">
    <property type="entry name" value="Glycogen Phosphorylase B"/>
    <property type="match status" value="2"/>
</dbReference>
<sequence length="434" mass="46343">MTDVTRRPRDQDRLRILYSFPHPIGAPGIGWTASNQVAELVAAGHEVHLVAAAVDRPVDGVASLTRTMTVGGRRVPHALLGGDRAYSWHDRRAAARLRAVRPDVVHGWPLASLRTFELARDLGIAAVREAPNTHTAHAYAVVARELAALGIELPQRATHAFNASRLAIEQREWDAATGVLVPSTAVERTFLDRGFPRARLLRHRYGARPDAVPARRDDPGRPFTAVFVGRCEPRKGLHHALRAWLSSTASQHGRLLVYGEFVPAYRDVLRDQLDHPSVECLGFSDAPAHVFAEADVLVLPTLEEGSALVTYEAQLAGCVPLVSSAAGAVIEHGVHGLVHEPGEVAALVGHLDRLSTDPDELARLRAGALAHADDLTWAAANVALVAAYRAARDLVAAGAPVARREPGAAPEPVADEASGARPSAAEGAAHARAD</sequence>
<dbReference type="CDD" id="cd03801">
    <property type="entry name" value="GT4_PimA-like"/>
    <property type="match status" value="1"/>
</dbReference>
<dbReference type="InterPro" id="IPR050194">
    <property type="entry name" value="Glycosyltransferase_grp1"/>
</dbReference>
<dbReference type="Pfam" id="PF13692">
    <property type="entry name" value="Glyco_trans_1_4"/>
    <property type="match status" value="1"/>
</dbReference>
<name>A0ABY4C6J5_9MICO</name>
<organism evidence="5 6">
    <name type="scientific">Agromyces larvae</name>
    <dbReference type="NCBI Taxonomy" id="2929802"/>
    <lineage>
        <taxon>Bacteria</taxon>
        <taxon>Bacillati</taxon>
        <taxon>Actinomycetota</taxon>
        <taxon>Actinomycetes</taxon>
        <taxon>Micrococcales</taxon>
        <taxon>Microbacteriaceae</taxon>
        <taxon>Agromyces</taxon>
    </lineage>
</organism>